<dbReference type="InterPro" id="IPR036383">
    <property type="entry name" value="TSP1_rpt_sf"/>
</dbReference>
<dbReference type="eggNOG" id="KOG4475">
    <property type="taxonomic scope" value="Eukaryota"/>
</dbReference>
<dbReference type="InterPro" id="IPR007110">
    <property type="entry name" value="Ig-like_dom"/>
</dbReference>
<dbReference type="SMART" id="SM00209">
    <property type="entry name" value="TSP1"/>
    <property type="match status" value="3"/>
</dbReference>
<evidence type="ECO:0000256" key="1">
    <source>
        <dbReference type="ARBA" id="ARBA00004613"/>
    </source>
</evidence>
<dbReference type="InterPro" id="IPR013098">
    <property type="entry name" value="Ig_I-set"/>
</dbReference>
<dbReference type="InParanoid" id="A7SSL1"/>
<evidence type="ECO:0000256" key="7">
    <source>
        <dbReference type="ARBA" id="ARBA00023180"/>
    </source>
</evidence>
<dbReference type="HOGENOM" id="CLU_1079991_0_0_1"/>
<dbReference type="PhylomeDB" id="A7SSL1"/>
<dbReference type="PROSITE" id="PS50835">
    <property type="entry name" value="IG_LIKE"/>
    <property type="match status" value="1"/>
</dbReference>
<reference evidence="9 10" key="1">
    <citation type="journal article" date="2007" name="Science">
        <title>Sea anemone genome reveals ancestral eumetazoan gene repertoire and genomic organization.</title>
        <authorList>
            <person name="Putnam N.H."/>
            <person name="Srivastava M."/>
            <person name="Hellsten U."/>
            <person name="Dirks B."/>
            <person name="Chapman J."/>
            <person name="Salamov A."/>
            <person name="Terry A."/>
            <person name="Shapiro H."/>
            <person name="Lindquist E."/>
            <person name="Kapitonov V.V."/>
            <person name="Jurka J."/>
            <person name="Genikhovich G."/>
            <person name="Grigoriev I.V."/>
            <person name="Lucas S.M."/>
            <person name="Steele R.E."/>
            <person name="Finnerty J.R."/>
            <person name="Technau U."/>
            <person name="Martindale M.Q."/>
            <person name="Rokhsar D.S."/>
        </authorList>
    </citation>
    <scope>NUCLEOTIDE SEQUENCE [LARGE SCALE GENOMIC DNA]</scope>
    <source>
        <strain evidence="10">CH2 X CH6</strain>
    </source>
</reference>
<dbReference type="PROSITE" id="PS50092">
    <property type="entry name" value="TSP1"/>
    <property type="match status" value="3"/>
</dbReference>
<dbReference type="InterPro" id="IPR003599">
    <property type="entry name" value="Ig_sub"/>
</dbReference>
<dbReference type="InterPro" id="IPR013783">
    <property type="entry name" value="Ig-like_fold"/>
</dbReference>
<name>A7SSL1_NEMVE</name>
<feature type="non-terminal residue" evidence="9">
    <location>
        <position position="1"/>
    </location>
</feature>
<dbReference type="Gene3D" id="2.60.40.10">
    <property type="entry name" value="Immunoglobulins"/>
    <property type="match status" value="1"/>
</dbReference>
<dbReference type="PANTHER" id="PTHR22906">
    <property type="entry name" value="PROPERDIN"/>
    <property type="match status" value="1"/>
</dbReference>
<dbReference type="Proteomes" id="UP000001593">
    <property type="component" value="Unassembled WGS sequence"/>
</dbReference>
<dbReference type="Pfam" id="PF07679">
    <property type="entry name" value="I-set"/>
    <property type="match status" value="1"/>
</dbReference>
<comment type="subcellular location">
    <subcellularLocation>
        <location evidence="1">Secreted</location>
    </subcellularLocation>
</comment>
<keyword evidence="2" id="KW-0964">Secreted</keyword>
<dbReference type="InterPro" id="IPR003598">
    <property type="entry name" value="Ig_sub2"/>
</dbReference>
<evidence type="ECO:0000313" key="10">
    <source>
        <dbReference type="Proteomes" id="UP000001593"/>
    </source>
</evidence>
<sequence>FTRTPQDTAIDLGSVLLWHCTATGYPTPVLTWQKNGQGFNPWWPPHIRILANNSLLINGVKREDAGSYQCRATINSLSNAIQAVLIVRVPGGWSAWQSWTPCTQSCGTGLRYRYRACDNPFPAHGGATCPGSNEDRERCSAQPCPVPGGWSAWQSWTPCTQSCGTGLRYRYRACDNPFPAHGGATCPGSNEDRERCSAQPCPVDGKWSTWADWTVCSRSCGGGVQYRTRTCTSPPPSDGGRECLGDETVSSVCQTQKC</sequence>
<keyword evidence="3" id="KW-0245">EGF-like domain</keyword>
<dbReference type="PANTHER" id="PTHR22906:SF53">
    <property type="entry name" value="HEMICENTIN-1"/>
    <property type="match status" value="1"/>
</dbReference>
<gene>
    <name evidence="9" type="ORF">NEMVEDRAFT_v1g12396</name>
</gene>
<dbReference type="FunFam" id="2.20.100.10:FF:000067">
    <property type="entry name" value="Hemicentin 1"/>
    <property type="match status" value="1"/>
</dbReference>
<dbReference type="InterPro" id="IPR000884">
    <property type="entry name" value="TSP1_rpt"/>
</dbReference>
<keyword evidence="6" id="KW-1015">Disulfide bond</keyword>
<dbReference type="STRING" id="45351.A7SSL1"/>
<keyword evidence="5" id="KW-0677">Repeat</keyword>
<dbReference type="PRINTS" id="PR01705">
    <property type="entry name" value="TSP1REPEAT"/>
</dbReference>
<protein>
    <recommendedName>
        <fullName evidence="8">Ig-like domain-containing protein</fullName>
    </recommendedName>
</protein>
<evidence type="ECO:0000256" key="3">
    <source>
        <dbReference type="ARBA" id="ARBA00022536"/>
    </source>
</evidence>
<dbReference type="SMART" id="SM00409">
    <property type="entry name" value="IG"/>
    <property type="match status" value="1"/>
</dbReference>
<dbReference type="AlphaFoldDB" id="A7SSL1"/>
<dbReference type="EMBL" id="DS469779">
    <property type="protein sequence ID" value="EDO33294.1"/>
    <property type="molecule type" value="Genomic_DNA"/>
</dbReference>
<dbReference type="InterPro" id="IPR036179">
    <property type="entry name" value="Ig-like_dom_sf"/>
</dbReference>
<evidence type="ECO:0000313" key="9">
    <source>
        <dbReference type="EMBL" id="EDO33294.1"/>
    </source>
</evidence>
<evidence type="ECO:0000259" key="8">
    <source>
        <dbReference type="PROSITE" id="PS50835"/>
    </source>
</evidence>
<feature type="domain" description="Ig-like" evidence="8">
    <location>
        <begin position="1"/>
        <end position="82"/>
    </location>
</feature>
<proteinExistence type="predicted"/>
<keyword evidence="7" id="KW-0325">Glycoprotein</keyword>
<keyword evidence="4" id="KW-0732">Signal</keyword>
<dbReference type="OMA" id="ERCSAQP"/>
<dbReference type="Pfam" id="PF00090">
    <property type="entry name" value="TSP_1"/>
    <property type="match status" value="3"/>
</dbReference>
<evidence type="ECO:0000256" key="6">
    <source>
        <dbReference type="ARBA" id="ARBA00023157"/>
    </source>
</evidence>
<keyword evidence="10" id="KW-1185">Reference proteome</keyword>
<evidence type="ECO:0000256" key="5">
    <source>
        <dbReference type="ARBA" id="ARBA00022737"/>
    </source>
</evidence>
<evidence type="ECO:0000256" key="2">
    <source>
        <dbReference type="ARBA" id="ARBA00022525"/>
    </source>
</evidence>
<dbReference type="SMART" id="SM00408">
    <property type="entry name" value="IGc2"/>
    <property type="match status" value="1"/>
</dbReference>
<accession>A7SSL1</accession>
<dbReference type="SUPFAM" id="SSF48726">
    <property type="entry name" value="Immunoglobulin"/>
    <property type="match status" value="1"/>
</dbReference>
<dbReference type="InterPro" id="IPR052065">
    <property type="entry name" value="Compl_asym_regulator"/>
</dbReference>
<feature type="non-terminal residue" evidence="9">
    <location>
        <position position="258"/>
    </location>
</feature>
<organism evidence="9 10">
    <name type="scientific">Nematostella vectensis</name>
    <name type="common">Starlet sea anemone</name>
    <dbReference type="NCBI Taxonomy" id="45351"/>
    <lineage>
        <taxon>Eukaryota</taxon>
        <taxon>Metazoa</taxon>
        <taxon>Cnidaria</taxon>
        <taxon>Anthozoa</taxon>
        <taxon>Hexacorallia</taxon>
        <taxon>Actiniaria</taxon>
        <taxon>Edwardsiidae</taxon>
        <taxon>Nematostella</taxon>
    </lineage>
</organism>
<dbReference type="FunFam" id="2.20.100.10:FF:000001">
    <property type="entry name" value="semaphorin-5A isoform X1"/>
    <property type="match status" value="2"/>
</dbReference>
<dbReference type="SUPFAM" id="SSF82895">
    <property type="entry name" value="TSP-1 type 1 repeat"/>
    <property type="match status" value="3"/>
</dbReference>
<evidence type="ECO:0000256" key="4">
    <source>
        <dbReference type="ARBA" id="ARBA00022729"/>
    </source>
</evidence>
<dbReference type="GO" id="GO:0005576">
    <property type="term" value="C:extracellular region"/>
    <property type="evidence" value="ECO:0007669"/>
    <property type="project" value="UniProtKB-SubCell"/>
</dbReference>
<dbReference type="Gene3D" id="2.20.100.10">
    <property type="entry name" value="Thrombospondin type-1 (TSP1) repeat"/>
    <property type="match status" value="3"/>
</dbReference>